<reference evidence="1 2" key="1">
    <citation type="submission" date="2015-12" db="EMBL/GenBank/DDBJ databases">
        <title>Draft genome of the nematode, Onchocerca flexuosa.</title>
        <authorList>
            <person name="Mitreva M."/>
        </authorList>
    </citation>
    <scope>NUCLEOTIDE SEQUENCE [LARGE SCALE GENOMIC DNA]</scope>
    <source>
        <strain evidence="1">Red Deer</strain>
    </source>
</reference>
<accession>A0A238BPC2</accession>
<evidence type="ECO:0000313" key="2">
    <source>
        <dbReference type="Proteomes" id="UP000242913"/>
    </source>
</evidence>
<proteinExistence type="predicted"/>
<gene>
    <name evidence="1" type="ORF">X798_06133</name>
</gene>
<organism evidence="1 2">
    <name type="scientific">Onchocerca flexuosa</name>
    <dbReference type="NCBI Taxonomy" id="387005"/>
    <lineage>
        <taxon>Eukaryota</taxon>
        <taxon>Metazoa</taxon>
        <taxon>Ecdysozoa</taxon>
        <taxon>Nematoda</taxon>
        <taxon>Chromadorea</taxon>
        <taxon>Rhabditida</taxon>
        <taxon>Spirurina</taxon>
        <taxon>Spiruromorpha</taxon>
        <taxon>Filarioidea</taxon>
        <taxon>Onchocercidae</taxon>
        <taxon>Onchocerca</taxon>
    </lineage>
</organism>
<dbReference type="AlphaFoldDB" id="A0A238BPC2"/>
<protein>
    <submittedName>
        <fullName evidence="1">Uncharacterized protein</fullName>
    </submittedName>
</protein>
<dbReference type="OrthoDB" id="5876499at2759"/>
<dbReference type="EMBL" id="KZ270055">
    <property type="protein sequence ID" value="OZC06864.1"/>
    <property type="molecule type" value="Genomic_DNA"/>
</dbReference>
<evidence type="ECO:0000313" key="1">
    <source>
        <dbReference type="EMBL" id="OZC06864.1"/>
    </source>
</evidence>
<name>A0A238BPC2_9BILA</name>
<dbReference type="Proteomes" id="UP000242913">
    <property type="component" value="Unassembled WGS sequence"/>
</dbReference>
<sequence length="137" mass="16154">MHSWRMDDYDYYLCKSKVLFLISSWWKNDLKLVISHTNHSSNYAQLLIRMTDSQLQLLNLFRDIFSRLCFRSIARRRKAKSRMHYAKCLPLTNMIAIEPSNIMLTQAFGKNLPLLNESDKKEGTHLESTVQLDDVNI</sequence>
<keyword evidence="2" id="KW-1185">Reference proteome</keyword>